<evidence type="ECO:0000313" key="1">
    <source>
        <dbReference type="EMBL" id="KAL2040406.1"/>
    </source>
</evidence>
<dbReference type="Proteomes" id="UP001590950">
    <property type="component" value="Unassembled WGS sequence"/>
</dbReference>
<comment type="caution">
    <text evidence="1">The sequence shown here is derived from an EMBL/GenBank/DDBJ whole genome shotgun (WGS) entry which is preliminary data.</text>
</comment>
<gene>
    <name evidence="1" type="ORF">N7G274_006849</name>
</gene>
<reference evidence="1 2" key="1">
    <citation type="submission" date="2024-09" db="EMBL/GenBank/DDBJ databases">
        <title>Rethinking Asexuality: The Enigmatic Case of Functional Sexual Genes in Lepraria (Stereocaulaceae).</title>
        <authorList>
            <person name="Doellman M."/>
            <person name="Sun Y."/>
            <person name="Barcenas-Pena A."/>
            <person name="Lumbsch H.T."/>
            <person name="Grewe F."/>
        </authorList>
    </citation>
    <scope>NUCLEOTIDE SEQUENCE [LARGE SCALE GENOMIC DNA]</scope>
    <source>
        <strain evidence="1 2">Mercado 3170</strain>
    </source>
</reference>
<sequence length="180" mass="20871">MMFSRDATVAFYRIDLHNPGLRERQRKMREQEELRKQMERKLTRLKPFNKVAMVLKGPPRKNAPSTKTTEPEIYSTEASLKKQSSAGLEWAKMREQAEKSGKCAAKEKIEAQSQCDHSSLAWVKCKGRSKLQVHCEGCLRQCEKYPFKCPDCDTLLCEPCKTKSWLWGAKNLTQLDHKTY</sequence>
<dbReference type="EMBL" id="JBEFKJ010000021">
    <property type="protein sequence ID" value="KAL2040406.1"/>
    <property type="molecule type" value="Genomic_DNA"/>
</dbReference>
<name>A0ABR4A4Y3_9LECA</name>
<keyword evidence="2" id="KW-1185">Reference proteome</keyword>
<accession>A0ABR4A4Y3</accession>
<organism evidence="1 2">
    <name type="scientific">Stereocaulon virgatum</name>
    <dbReference type="NCBI Taxonomy" id="373712"/>
    <lineage>
        <taxon>Eukaryota</taxon>
        <taxon>Fungi</taxon>
        <taxon>Dikarya</taxon>
        <taxon>Ascomycota</taxon>
        <taxon>Pezizomycotina</taxon>
        <taxon>Lecanoromycetes</taxon>
        <taxon>OSLEUM clade</taxon>
        <taxon>Lecanoromycetidae</taxon>
        <taxon>Lecanorales</taxon>
        <taxon>Lecanorineae</taxon>
        <taxon>Stereocaulaceae</taxon>
        <taxon>Stereocaulon</taxon>
    </lineage>
</organism>
<proteinExistence type="predicted"/>
<evidence type="ECO:0000313" key="2">
    <source>
        <dbReference type="Proteomes" id="UP001590950"/>
    </source>
</evidence>
<protein>
    <submittedName>
        <fullName evidence="1">Uncharacterized protein</fullName>
    </submittedName>
</protein>